<dbReference type="Pfam" id="PF04213">
    <property type="entry name" value="HtaA"/>
    <property type="match status" value="1"/>
</dbReference>
<feature type="signal peptide" evidence="3">
    <location>
        <begin position="1"/>
        <end position="37"/>
    </location>
</feature>
<sequence>MKVSAAPRRKVRSLVGAFTSALLVASGLALAPAAANAAPTDGTVADATLDWGFKQSFRSYIKNPVLAKGTIQTLGTATSSAPNAAAGIFSWTGGEGTAASDGTAADVSFGAADGVRFQGHASDTGEYVLDLQLTHPRIVVTSATTAELYVDVRGREFVDTSTVGEWYEGAGVHFADVQLGTPTTNGEVFTWTAAPTTLTEEGAESFASFYEPDEALDPMTFSLPIEEVVEAQETQTTLTASAAKITEGDAVDLSAKVVPAEAAGTVQFMDGDETLGEPQTVSNGAASLRTNDLTLGEHSLTAEFVPSDDSVFTASSSEPVSVTVEKAEEPVAWEPQVDVFLEDGSTPVGNTEVSEGDTLVVKGTGYDPGSNVGGRGVPIPSTLPQGVYVVFGEFAQKWQPSANAPSDSRAIGAQRWALTESTVNSVPAQYQSTVRGQWVELNADGSFEWHAKVADHDGKKPIVEGEYGVYTYPGGGVKNASQEQSVPVNFVQAVSEPVATTTTVAATSAEVTEGDAVTLSATVAPAAASGSVQFASGGSNLGEPVTVANGAAELNVSDLPVGVNVVTAAFNPADAKDFKASTSKNEVKVTVAKKAVADPKISVTPSEDLDPAEEQTLTVTGTGFVGAGAVNGAYVLFGEQSVWAGDGPLPSAGWIAQGWVRPAQIVDGAFSTSVKVPAGSLDPAKTYHVATSAAHGLSVTDRSLDAFAEVTVAQPAPEPAVDTTTTLTVSDDAIVHGDEVELAAQVAPSEAAGTVQFMNDAEKLGKTVPVDNGSASLKIADLPVGAHSLTAEFTPSDADAYAASSSESVAVKVTAKPSIKINGGDSAGKVVQGEDVVFTAGPFVEGETFQVEVRSEVVALGEQTADSRGVVTAGWTVPADFAVGEHAVVFIDATGDELSTTFEVIAADAPSGSDNGGDADANEGGQDERDPASTGGQVGANGQQHAGQGGLANTGSNGHELGLLFAGGAILLGAAGLVLARRRSIALSE</sequence>
<feature type="domain" description="Bacterial Ig-like" evidence="5">
    <location>
        <begin position="238"/>
        <end position="324"/>
    </location>
</feature>
<feature type="domain" description="Bacterial Ig-like" evidence="5">
    <location>
        <begin position="727"/>
        <end position="814"/>
    </location>
</feature>
<evidence type="ECO:0000256" key="1">
    <source>
        <dbReference type="SAM" id="MobiDB-lite"/>
    </source>
</evidence>
<feature type="region of interest" description="Disordered" evidence="1">
    <location>
        <begin position="907"/>
        <end position="953"/>
    </location>
</feature>
<dbReference type="InterPro" id="IPR013783">
    <property type="entry name" value="Ig-like_fold"/>
</dbReference>
<evidence type="ECO:0000259" key="5">
    <source>
        <dbReference type="Pfam" id="PF16640"/>
    </source>
</evidence>
<dbReference type="InterPro" id="IPR032109">
    <property type="entry name" value="Big_3_5"/>
</dbReference>
<gene>
    <name evidence="6" type="ORF">J4H85_13605</name>
</gene>
<dbReference type="GO" id="GO:0005975">
    <property type="term" value="P:carbohydrate metabolic process"/>
    <property type="evidence" value="ECO:0007669"/>
    <property type="project" value="UniProtKB-ARBA"/>
</dbReference>
<feature type="chain" id="PRO_5037460969" evidence="3">
    <location>
        <begin position="38"/>
        <end position="989"/>
    </location>
</feature>
<protein>
    <submittedName>
        <fullName evidence="6">Ig-like domain repeat protein</fullName>
    </submittedName>
</protein>
<dbReference type="Gene3D" id="2.60.40.10">
    <property type="entry name" value="Immunoglobulins"/>
    <property type="match status" value="3"/>
</dbReference>
<evidence type="ECO:0000256" key="2">
    <source>
        <dbReference type="SAM" id="Phobius"/>
    </source>
</evidence>
<keyword evidence="7" id="KW-1185">Reference proteome</keyword>
<keyword evidence="2" id="KW-0472">Membrane</keyword>
<feature type="compositionally biased region" description="Low complexity" evidence="1">
    <location>
        <begin position="907"/>
        <end position="924"/>
    </location>
</feature>
<reference evidence="6" key="1">
    <citation type="submission" date="2021-03" db="EMBL/GenBank/DDBJ databases">
        <title>Leucobacter chromiisoli sp. nov., isolated from chromium-containing soil of chemical plant.</title>
        <authorList>
            <person name="Xu Z."/>
        </authorList>
    </citation>
    <scope>NUCLEOTIDE SEQUENCE</scope>
    <source>
        <strain evidence="6">K 70/01</strain>
    </source>
</reference>
<dbReference type="RefSeq" id="WP_208240740.1">
    <property type="nucleotide sequence ID" value="NZ_BAAAQU010000001.1"/>
</dbReference>
<name>A0A939TSF3_9MICO</name>
<dbReference type="EMBL" id="JAGFBF010000006">
    <property type="protein sequence ID" value="MBO2991032.1"/>
    <property type="molecule type" value="Genomic_DNA"/>
</dbReference>
<dbReference type="Gene3D" id="2.60.40.230">
    <property type="entry name" value="Neocarzinostatin-like"/>
    <property type="match status" value="1"/>
</dbReference>
<proteinExistence type="predicted"/>
<organism evidence="6 7">
    <name type="scientific">Leucobacter tardus</name>
    <dbReference type="NCBI Taxonomy" id="501483"/>
    <lineage>
        <taxon>Bacteria</taxon>
        <taxon>Bacillati</taxon>
        <taxon>Actinomycetota</taxon>
        <taxon>Actinomycetes</taxon>
        <taxon>Micrococcales</taxon>
        <taxon>Microbacteriaceae</taxon>
        <taxon>Leucobacter</taxon>
    </lineage>
</organism>
<keyword evidence="2" id="KW-1133">Transmembrane helix</keyword>
<dbReference type="AlphaFoldDB" id="A0A939TSF3"/>
<evidence type="ECO:0000256" key="3">
    <source>
        <dbReference type="SAM" id="SignalP"/>
    </source>
</evidence>
<keyword evidence="3" id="KW-0732">Signal</keyword>
<dbReference type="Proteomes" id="UP000668403">
    <property type="component" value="Unassembled WGS sequence"/>
</dbReference>
<evidence type="ECO:0000313" key="7">
    <source>
        <dbReference type="Proteomes" id="UP000668403"/>
    </source>
</evidence>
<feature type="transmembrane region" description="Helical" evidence="2">
    <location>
        <begin position="961"/>
        <end position="980"/>
    </location>
</feature>
<feature type="domain" description="Bacterial Ig-like" evidence="5">
    <location>
        <begin position="506"/>
        <end position="591"/>
    </location>
</feature>
<dbReference type="Pfam" id="PF16640">
    <property type="entry name" value="Big_3_5"/>
    <property type="match status" value="3"/>
</dbReference>
<evidence type="ECO:0000259" key="4">
    <source>
        <dbReference type="Pfam" id="PF04213"/>
    </source>
</evidence>
<evidence type="ECO:0000313" key="6">
    <source>
        <dbReference type="EMBL" id="MBO2991032.1"/>
    </source>
</evidence>
<keyword evidence="2" id="KW-0812">Transmembrane</keyword>
<dbReference type="InterPro" id="IPR007331">
    <property type="entry name" value="Htaa"/>
</dbReference>
<feature type="domain" description="Htaa" evidence="4">
    <location>
        <begin position="47"/>
        <end position="222"/>
    </location>
</feature>
<accession>A0A939TSF3</accession>
<comment type="caution">
    <text evidence="6">The sequence shown here is derived from an EMBL/GenBank/DDBJ whole genome shotgun (WGS) entry which is preliminary data.</text>
</comment>